<evidence type="ECO:0000313" key="2">
    <source>
        <dbReference type="Proteomes" id="UP000276103"/>
    </source>
</evidence>
<keyword evidence="2" id="KW-1185">Reference proteome</keyword>
<dbReference type="AlphaFoldDB" id="A0A433UQD7"/>
<gene>
    <name evidence="1" type="ORF">DSM107003_26990</name>
</gene>
<dbReference type="RefSeq" id="WP_127054630.1">
    <property type="nucleotide sequence ID" value="NZ_RSCM01000008.1"/>
</dbReference>
<dbReference type="Proteomes" id="UP000276103">
    <property type="component" value="Unassembled WGS sequence"/>
</dbReference>
<accession>A0A433UQD7</accession>
<protein>
    <recommendedName>
        <fullName evidence="3">DUF4393 domain-containing protein</fullName>
    </recommendedName>
</protein>
<evidence type="ECO:0000313" key="1">
    <source>
        <dbReference type="EMBL" id="RUS96037.1"/>
    </source>
</evidence>
<dbReference type="EMBL" id="RSCM01000008">
    <property type="protein sequence ID" value="RUS96037.1"/>
    <property type="molecule type" value="Genomic_DNA"/>
</dbReference>
<evidence type="ECO:0008006" key="3">
    <source>
        <dbReference type="Google" id="ProtNLM"/>
    </source>
</evidence>
<name>A0A433UQD7_ANAVA</name>
<proteinExistence type="predicted"/>
<sequence length="277" mass="31169">MSSKESNKENALEYWISTGSEFVGATVGGVMGTLIAGPALGALAGASGVIVSKGLNKLLSDFASRNLSGKEKTRVGAAVYFSLEKIQSYLNAGYKVRNDGFFEEKDHKRSDAEELLEGILLKTRDEHEEKKIKILANILTGLVFSEVSATEGNYLLKLTEKLTYRQICILGFLQQEKKVKIDNYIYYGYFDRNIIKNNPGYEAAALITQIYEMNNLCLVDWTKIDRNNPENAKYLLLDELGRRYCDLADLKDITQEDIVYVKNEITKFRGAPINIKF</sequence>
<comment type="caution">
    <text evidence="1">The sequence shown here is derived from an EMBL/GenBank/DDBJ whole genome shotgun (WGS) entry which is preliminary data.</text>
</comment>
<dbReference type="OrthoDB" id="2622308at2"/>
<organism evidence="1 2">
    <name type="scientific">Trichormus variabilis SAG 1403-4b</name>
    <dbReference type="NCBI Taxonomy" id="447716"/>
    <lineage>
        <taxon>Bacteria</taxon>
        <taxon>Bacillati</taxon>
        <taxon>Cyanobacteriota</taxon>
        <taxon>Cyanophyceae</taxon>
        <taxon>Nostocales</taxon>
        <taxon>Nostocaceae</taxon>
        <taxon>Trichormus</taxon>
    </lineage>
</organism>
<reference evidence="1 2" key="1">
    <citation type="journal article" date="2019" name="Genome Biol. Evol.">
        <title>Day and night: Metabolic profiles and evolutionary relationships of six axenic non-marine cyanobacteria.</title>
        <authorList>
            <person name="Will S.E."/>
            <person name="Henke P."/>
            <person name="Boedeker C."/>
            <person name="Huang S."/>
            <person name="Brinkmann H."/>
            <person name="Rohde M."/>
            <person name="Jarek M."/>
            <person name="Friedl T."/>
            <person name="Seufert S."/>
            <person name="Schumacher M."/>
            <person name="Overmann J."/>
            <person name="Neumann-Schaal M."/>
            <person name="Petersen J."/>
        </authorList>
    </citation>
    <scope>NUCLEOTIDE SEQUENCE [LARGE SCALE GENOMIC DNA]</scope>
    <source>
        <strain evidence="1 2">SAG 1403-4b</strain>
    </source>
</reference>